<dbReference type="EMBL" id="JBHPON010000002">
    <property type="protein sequence ID" value="MFC6036238.1"/>
    <property type="molecule type" value="Genomic_DNA"/>
</dbReference>
<evidence type="ECO:0000256" key="3">
    <source>
        <dbReference type="ARBA" id="ARBA00022723"/>
    </source>
</evidence>
<organism evidence="8 9">
    <name type="scientific">Hyphococcus aureus</name>
    <dbReference type="NCBI Taxonomy" id="2666033"/>
    <lineage>
        <taxon>Bacteria</taxon>
        <taxon>Pseudomonadati</taxon>
        <taxon>Pseudomonadota</taxon>
        <taxon>Alphaproteobacteria</taxon>
        <taxon>Parvularculales</taxon>
        <taxon>Parvularculaceae</taxon>
        <taxon>Hyphococcus</taxon>
    </lineage>
</organism>
<evidence type="ECO:0000313" key="9">
    <source>
        <dbReference type="Proteomes" id="UP001596116"/>
    </source>
</evidence>
<keyword evidence="2" id="KW-0001">2Fe-2S</keyword>
<comment type="similarity">
    <text evidence="1">Belongs to the complex I 24 kDa subunit family.</text>
</comment>
<evidence type="ECO:0000256" key="7">
    <source>
        <dbReference type="SAM" id="MobiDB-lite"/>
    </source>
</evidence>
<name>A0ABW1KVU8_9PROT</name>
<dbReference type="PANTHER" id="PTHR10371:SF3">
    <property type="entry name" value="NADH DEHYDROGENASE [UBIQUINONE] FLAVOPROTEIN 2, MITOCHONDRIAL"/>
    <property type="match status" value="1"/>
</dbReference>
<dbReference type="Gene3D" id="1.10.10.1590">
    <property type="entry name" value="NADH-quinone oxidoreductase subunit E"/>
    <property type="match status" value="1"/>
</dbReference>
<comment type="cofactor">
    <cofactor evidence="6">
        <name>[2Fe-2S] cluster</name>
        <dbReference type="ChEBI" id="CHEBI:190135"/>
    </cofactor>
</comment>
<reference evidence="8 9" key="1">
    <citation type="submission" date="2024-09" db="EMBL/GenBank/DDBJ databases">
        <authorList>
            <person name="Zhang Z.-H."/>
        </authorList>
    </citation>
    <scope>NUCLEOTIDE SEQUENCE [LARGE SCALE GENOMIC DNA]</scope>
    <source>
        <strain evidence="8 9">HHTR114</strain>
    </source>
</reference>
<dbReference type="InterPro" id="IPR036249">
    <property type="entry name" value="Thioredoxin-like_sf"/>
</dbReference>
<keyword evidence="4" id="KW-0408">Iron</keyword>
<comment type="caution">
    <text evidence="8">The sequence shown here is derived from an EMBL/GenBank/DDBJ whole genome shotgun (WGS) entry which is preliminary data.</text>
</comment>
<dbReference type="RefSeq" id="WP_379882531.1">
    <property type="nucleotide sequence ID" value="NZ_JBHPON010000002.1"/>
</dbReference>
<dbReference type="InterPro" id="IPR002023">
    <property type="entry name" value="NuoE-like"/>
</dbReference>
<evidence type="ECO:0000256" key="4">
    <source>
        <dbReference type="ARBA" id="ARBA00023004"/>
    </source>
</evidence>
<evidence type="ECO:0000256" key="5">
    <source>
        <dbReference type="ARBA" id="ARBA00023014"/>
    </source>
</evidence>
<evidence type="ECO:0000313" key="8">
    <source>
        <dbReference type="EMBL" id="MFC6036238.1"/>
    </source>
</evidence>
<evidence type="ECO:0000256" key="2">
    <source>
        <dbReference type="ARBA" id="ARBA00022714"/>
    </source>
</evidence>
<dbReference type="SUPFAM" id="SSF52833">
    <property type="entry name" value="Thioredoxin-like"/>
    <property type="match status" value="1"/>
</dbReference>
<dbReference type="Pfam" id="PF01257">
    <property type="entry name" value="2Fe-2S_thioredx"/>
    <property type="match status" value="1"/>
</dbReference>
<sequence>MASRRPAKDQPASFGWTPENKAWCDAQMKKYPEGRQASCVIPFLWRGQKQEGWCSIPMMETIARQLEMPYIRVYEVATFYTMFNLAPAGEFYVQVCGTTPCMLRGSDGLRETCKKVIGEEGHVSADGKFSWLEVECLGACANAPMVQISTKHGDHYYEDLTPEILEDLLAKLARGEEVKIGTQHPNRHTSDPEGDNTSLTDPSLYDGSYAQPLKEIPNSAPKEPAE</sequence>
<dbReference type="PANTHER" id="PTHR10371">
    <property type="entry name" value="NADH DEHYDROGENASE UBIQUINONE FLAVOPROTEIN 2, MITOCHONDRIAL"/>
    <property type="match status" value="1"/>
</dbReference>
<feature type="region of interest" description="Disordered" evidence="7">
    <location>
        <begin position="179"/>
        <end position="226"/>
    </location>
</feature>
<dbReference type="Proteomes" id="UP001596116">
    <property type="component" value="Unassembled WGS sequence"/>
</dbReference>
<evidence type="ECO:0000256" key="1">
    <source>
        <dbReference type="ARBA" id="ARBA00010643"/>
    </source>
</evidence>
<dbReference type="PROSITE" id="PS01099">
    <property type="entry name" value="COMPLEX1_24K"/>
    <property type="match status" value="1"/>
</dbReference>
<keyword evidence="5" id="KW-0411">Iron-sulfur</keyword>
<keyword evidence="9" id="KW-1185">Reference proteome</keyword>
<dbReference type="InterPro" id="IPR041921">
    <property type="entry name" value="NuoE_N"/>
</dbReference>
<evidence type="ECO:0000256" key="6">
    <source>
        <dbReference type="ARBA" id="ARBA00034078"/>
    </source>
</evidence>
<protein>
    <submittedName>
        <fullName evidence="8">NADH-quinone oxidoreductase subunit NuoE</fullName>
    </submittedName>
</protein>
<dbReference type="PIRSF" id="PIRSF000216">
    <property type="entry name" value="NADH_DH_24kDa"/>
    <property type="match status" value="1"/>
</dbReference>
<dbReference type="Gene3D" id="3.40.30.10">
    <property type="entry name" value="Glutaredoxin"/>
    <property type="match status" value="1"/>
</dbReference>
<proteinExistence type="inferred from homology"/>
<dbReference type="NCBIfam" id="TIGR01958">
    <property type="entry name" value="nuoE_fam"/>
    <property type="match status" value="1"/>
</dbReference>
<gene>
    <name evidence="8" type="primary">nuoE</name>
    <name evidence="8" type="ORF">ACFMB1_11840</name>
</gene>
<dbReference type="InterPro" id="IPR042128">
    <property type="entry name" value="NuoE_dom"/>
</dbReference>
<keyword evidence="3" id="KW-0479">Metal-binding</keyword>
<dbReference type="CDD" id="cd03064">
    <property type="entry name" value="TRX_Fd_NuoE"/>
    <property type="match status" value="1"/>
</dbReference>
<accession>A0ABW1KVU8</accession>